<dbReference type="AlphaFoldDB" id="A0A0N9VES4"/>
<organism evidence="1 2">
    <name type="scientific">Acinetobacter equi</name>
    <dbReference type="NCBI Taxonomy" id="1324350"/>
    <lineage>
        <taxon>Bacteria</taxon>
        <taxon>Pseudomonadati</taxon>
        <taxon>Pseudomonadota</taxon>
        <taxon>Gammaproteobacteria</taxon>
        <taxon>Moraxellales</taxon>
        <taxon>Moraxellaceae</taxon>
        <taxon>Acinetobacter</taxon>
    </lineage>
</organism>
<gene>
    <name evidence="1" type="ORF">AOY20_09340</name>
</gene>
<protein>
    <submittedName>
        <fullName evidence="1">Uncharacterized protein</fullName>
    </submittedName>
</protein>
<accession>A0A0N9VES4</accession>
<sequence>MTNRVKIMFNFRKNLNCCTPKTTNKEIKKEDIKNTNHTVKENKNEDVEIKDSSAEILKEHTEIPK</sequence>
<reference evidence="1 2" key="1">
    <citation type="journal article" date="2015" name="Int. J. Syst. Evol. Microbiol.">
        <title>Acinetobacter equi sp. nov. isolated from horse faeces.</title>
        <authorList>
            <person name="Poppel M.T."/>
            <person name="Skiebe E."/>
            <person name="Laue M."/>
            <person name="Bergmann H."/>
            <person name="Ebersberger I."/>
            <person name="Garn T."/>
            <person name="Fruth A."/>
            <person name="Baumgardt S."/>
            <person name="Busse H.J."/>
            <person name="Wilharm G."/>
        </authorList>
    </citation>
    <scope>NUCLEOTIDE SEQUENCE [LARGE SCALE GENOMIC DNA]</scope>
    <source>
        <strain evidence="1 2">114</strain>
    </source>
</reference>
<evidence type="ECO:0000313" key="1">
    <source>
        <dbReference type="EMBL" id="ALH95717.1"/>
    </source>
</evidence>
<dbReference type="Proteomes" id="UP000064939">
    <property type="component" value="Chromosome"/>
</dbReference>
<keyword evidence="2" id="KW-1185">Reference proteome</keyword>
<proteinExistence type="predicted"/>
<evidence type="ECO:0000313" key="2">
    <source>
        <dbReference type="Proteomes" id="UP000064939"/>
    </source>
</evidence>
<name>A0A0N9VES4_9GAMM</name>
<dbReference type="EMBL" id="CP012808">
    <property type="protein sequence ID" value="ALH95717.1"/>
    <property type="molecule type" value="Genomic_DNA"/>
</dbReference>
<dbReference type="KEGG" id="aei:AOY20_09340"/>